<dbReference type="InterPro" id="IPR031825">
    <property type="entry name" value="RXLR"/>
</dbReference>
<dbReference type="EMBL" id="BSXW01000013">
    <property type="protein sequence ID" value="GMF09586.1"/>
    <property type="molecule type" value="Genomic_DNA"/>
</dbReference>
<comment type="subcellular location">
    <subcellularLocation>
        <location evidence="1 5">Secreted</location>
    </subcellularLocation>
</comment>
<proteinExistence type="inferred from homology"/>
<keyword evidence="4 5" id="KW-0732">Signal</keyword>
<evidence type="ECO:0000313" key="7">
    <source>
        <dbReference type="Proteomes" id="UP001165083"/>
    </source>
</evidence>
<sequence>MRASYIVFMAVTPILANISGSSAATDLTRNKLAGAVQFDEVTQTNTNRLQRSHKIVELEDEDNEERSVAWESRAAKLNDMLPTLRAVHQKSPKDAFTYLQQSGLAWPKREAILSFLHLDGDDRKKVVQLIVEANAVRHARL</sequence>
<organism evidence="6 7">
    <name type="scientific">Phytophthora lilii</name>
    <dbReference type="NCBI Taxonomy" id="2077276"/>
    <lineage>
        <taxon>Eukaryota</taxon>
        <taxon>Sar</taxon>
        <taxon>Stramenopiles</taxon>
        <taxon>Oomycota</taxon>
        <taxon>Peronosporomycetes</taxon>
        <taxon>Peronosporales</taxon>
        <taxon>Peronosporaceae</taxon>
        <taxon>Phytophthora</taxon>
    </lineage>
</organism>
<evidence type="ECO:0000313" key="6">
    <source>
        <dbReference type="EMBL" id="GMF09586.1"/>
    </source>
</evidence>
<dbReference type="OrthoDB" id="119021at2759"/>
<evidence type="ECO:0000256" key="1">
    <source>
        <dbReference type="ARBA" id="ARBA00004613"/>
    </source>
</evidence>
<comment type="caution">
    <text evidence="6">The sequence shown here is derived from an EMBL/GenBank/DDBJ whole genome shotgun (WGS) entry which is preliminary data.</text>
</comment>
<reference evidence="6" key="1">
    <citation type="submission" date="2023-04" db="EMBL/GenBank/DDBJ databases">
        <title>Phytophthora lilii NBRC 32176.</title>
        <authorList>
            <person name="Ichikawa N."/>
            <person name="Sato H."/>
            <person name="Tonouchi N."/>
        </authorList>
    </citation>
    <scope>NUCLEOTIDE SEQUENCE</scope>
    <source>
        <strain evidence="6">NBRC 32176</strain>
    </source>
</reference>
<dbReference type="Proteomes" id="UP001165083">
    <property type="component" value="Unassembled WGS sequence"/>
</dbReference>
<feature type="chain" id="PRO_5044959511" description="RxLR effector protein" evidence="5">
    <location>
        <begin position="24"/>
        <end position="141"/>
    </location>
</feature>
<name>A0A9W6TBA4_9STRA</name>
<keyword evidence="3 5" id="KW-0964">Secreted</keyword>
<dbReference type="AlphaFoldDB" id="A0A9W6TBA4"/>
<gene>
    <name evidence="6" type="ORF">Plil01_000047700</name>
</gene>
<comment type="function">
    <text evidence="5">Effector that suppresses plant defense responses during pathogen infection.</text>
</comment>
<comment type="similarity">
    <text evidence="2 5">Belongs to the RxLR effector family.</text>
</comment>
<evidence type="ECO:0000256" key="4">
    <source>
        <dbReference type="ARBA" id="ARBA00022729"/>
    </source>
</evidence>
<accession>A0A9W6TBA4</accession>
<feature type="signal peptide" evidence="5">
    <location>
        <begin position="1"/>
        <end position="23"/>
    </location>
</feature>
<evidence type="ECO:0000256" key="5">
    <source>
        <dbReference type="RuleBase" id="RU367124"/>
    </source>
</evidence>
<dbReference type="Pfam" id="PF16810">
    <property type="entry name" value="RXLR"/>
    <property type="match status" value="1"/>
</dbReference>
<evidence type="ECO:0000256" key="3">
    <source>
        <dbReference type="ARBA" id="ARBA00022525"/>
    </source>
</evidence>
<comment type="domain">
    <text evidence="5">The RxLR-dEER motif acts to carry the protein into the host cell cytoplasm through binding to cell surface phosphatidylinositol-3-phosphate.</text>
</comment>
<protein>
    <recommendedName>
        <fullName evidence="5">RxLR effector protein</fullName>
    </recommendedName>
</protein>
<keyword evidence="7" id="KW-1185">Reference proteome</keyword>
<evidence type="ECO:0000256" key="2">
    <source>
        <dbReference type="ARBA" id="ARBA00010400"/>
    </source>
</evidence>